<comment type="caution">
    <text evidence="5">The sequence shown here is derived from an EMBL/GenBank/DDBJ whole genome shotgun (WGS) entry which is preliminary data.</text>
</comment>
<dbReference type="InterPro" id="IPR013120">
    <property type="entry name" value="FAR_NAD-bd"/>
</dbReference>
<reference evidence="5" key="2">
    <citation type="journal article" date="2023" name="IMA Fungus">
        <title>Comparative genomic study of the Penicillium genus elucidates a diverse pangenome and 15 lateral gene transfer events.</title>
        <authorList>
            <person name="Petersen C."/>
            <person name="Sorensen T."/>
            <person name="Nielsen M.R."/>
            <person name="Sondergaard T.E."/>
            <person name="Sorensen J.L."/>
            <person name="Fitzpatrick D.A."/>
            <person name="Frisvad J.C."/>
            <person name="Nielsen K.L."/>
        </authorList>
    </citation>
    <scope>NUCLEOTIDE SEQUENCE</scope>
    <source>
        <strain evidence="5">IBT 16125</strain>
    </source>
</reference>
<evidence type="ECO:0000259" key="4">
    <source>
        <dbReference type="PROSITE" id="PS50075"/>
    </source>
</evidence>
<dbReference type="Pfam" id="PF00501">
    <property type="entry name" value="AMP-binding"/>
    <property type="match status" value="1"/>
</dbReference>
<dbReference type="Pfam" id="PF07993">
    <property type="entry name" value="NAD_binding_4"/>
    <property type="match status" value="1"/>
</dbReference>
<dbReference type="InterPro" id="IPR042099">
    <property type="entry name" value="ANL_N_sf"/>
</dbReference>
<dbReference type="PROSITE" id="PS00455">
    <property type="entry name" value="AMP_BINDING"/>
    <property type="match status" value="1"/>
</dbReference>
<dbReference type="Gene3D" id="3.40.50.12780">
    <property type="entry name" value="N-terminal domain of ligase-like"/>
    <property type="match status" value="1"/>
</dbReference>
<dbReference type="InterPro" id="IPR051414">
    <property type="entry name" value="Adenylate-forming_Reductase"/>
</dbReference>
<dbReference type="Pfam" id="PF23562">
    <property type="entry name" value="AMP-binding_C_3"/>
    <property type="match status" value="1"/>
</dbReference>
<evidence type="ECO:0000313" key="6">
    <source>
        <dbReference type="Proteomes" id="UP001213681"/>
    </source>
</evidence>
<dbReference type="Pfam" id="PF00550">
    <property type="entry name" value="PP-binding"/>
    <property type="match status" value="1"/>
</dbReference>
<gene>
    <name evidence="5" type="ORF">N7458_011302</name>
</gene>
<dbReference type="RefSeq" id="XP_056759438.1">
    <property type="nucleotide sequence ID" value="XM_056914684.1"/>
</dbReference>
<evidence type="ECO:0000256" key="1">
    <source>
        <dbReference type="ARBA" id="ARBA00022450"/>
    </source>
</evidence>
<reference evidence="5" key="1">
    <citation type="submission" date="2022-12" db="EMBL/GenBank/DDBJ databases">
        <authorList>
            <person name="Petersen C."/>
        </authorList>
    </citation>
    <scope>NUCLEOTIDE SEQUENCE</scope>
    <source>
        <strain evidence="5">IBT 16125</strain>
    </source>
</reference>
<dbReference type="InterPro" id="IPR020845">
    <property type="entry name" value="AMP-binding_CS"/>
</dbReference>
<dbReference type="SUPFAM" id="SSF47336">
    <property type="entry name" value="ACP-like"/>
    <property type="match status" value="1"/>
</dbReference>
<dbReference type="PROSITE" id="PS50075">
    <property type="entry name" value="CARRIER"/>
    <property type="match status" value="1"/>
</dbReference>
<dbReference type="Gene3D" id="3.40.50.720">
    <property type="entry name" value="NAD(P)-binding Rossmann-like Domain"/>
    <property type="match status" value="1"/>
</dbReference>
<dbReference type="PANTHER" id="PTHR43439:SF2">
    <property type="entry name" value="ENZYME, PUTATIVE (JCVI)-RELATED"/>
    <property type="match status" value="1"/>
</dbReference>
<name>A0AAD6BU59_9EURO</name>
<dbReference type="SUPFAM" id="SSF56801">
    <property type="entry name" value="Acetyl-CoA synthetase-like"/>
    <property type="match status" value="1"/>
</dbReference>
<dbReference type="GO" id="GO:0044550">
    <property type="term" value="P:secondary metabolite biosynthetic process"/>
    <property type="evidence" value="ECO:0007669"/>
    <property type="project" value="UniProtKB-ARBA"/>
</dbReference>
<dbReference type="InterPro" id="IPR036736">
    <property type="entry name" value="ACP-like_sf"/>
</dbReference>
<dbReference type="InterPro" id="IPR009081">
    <property type="entry name" value="PP-bd_ACP"/>
</dbReference>
<dbReference type="AlphaFoldDB" id="A0AAD6BU59"/>
<protein>
    <recommendedName>
        <fullName evidence="4">Carrier domain-containing protein</fullName>
    </recommendedName>
</protein>
<organism evidence="5 6">
    <name type="scientific">Penicillium daleae</name>
    <dbReference type="NCBI Taxonomy" id="63821"/>
    <lineage>
        <taxon>Eukaryota</taxon>
        <taxon>Fungi</taxon>
        <taxon>Dikarya</taxon>
        <taxon>Ascomycota</taxon>
        <taxon>Pezizomycotina</taxon>
        <taxon>Eurotiomycetes</taxon>
        <taxon>Eurotiomycetidae</taxon>
        <taxon>Eurotiales</taxon>
        <taxon>Aspergillaceae</taxon>
        <taxon>Penicillium</taxon>
    </lineage>
</organism>
<dbReference type="InterPro" id="IPR000873">
    <property type="entry name" value="AMP-dep_synth/lig_dom"/>
</dbReference>
<proteinExistence type="predicted"/>
<dbReference type="PANTHER" id="PTHR43439">
    <property type="entry name" value="PHENYLACETATE-COENZYME A LIGASE"/>
    <property type="match status" value="1"/>
</dbReference>
<sequence length="1072" mass="118555">MGIQRGDRRGRPTSSAVPDALIERFGQLHVLDDLIRLRAADYVQHPILAYPSCEKDAALYNYYTGRDLDEMIDQTVSVLTDSGFPPPKRDGSIVALLTPSDLNMVIVFFALSRLGYTVMMLSPRLSGEACVSLLDKVNCDTILYGNTGSIRATMGEILQRKLVNCRPIPSASSNGPTETALLVLHRNRNTEAQKNKIAVILHSSGSTGTPKPLFLTHRALMTHPLRGPGLTSFNPLPWYHLHGLSTALQAMWMRKTAYMWNAVLPLTEKSVVSVLEATRPQSVAAVPYMLQLLVDSPRGVAALGKCKLVTYGGAPCPDELGDRLVSEGVPFGGSFGLTEAGLVAESISRPKGDPYWNYLQFFDNIRPYVWMKPIGSSLYECVYLRGHPALTTTNSNEPPGSFHSKDVFTPHPTIPDRWKYVSRLDDRITLVNGEKVLPLPIEGFVKQDPLIHEAVVVGLGKAAPGMLIFQAQEVEDAGISDEEYLEAIWPTIQNANSRTERFSQISRDMIAILPSTAKFPRTDKGSMIRAQVYQHYAALIDDLYTKSEETNGNVQLDFAETQCLLMKLCRDELSISIPTVNTDFFAGGMDSLKAIQLRRVILQHLRIDKHALSRNVVYETGNVATLAGHICSLQSGQGDDTTRESDHTVMAGFIQKYSSFKKHIRRPAVSPNANSVILTGATGSIGAHVLYELLQDDSISRVYCLTRRKSPSDSVLRSLIDRNLFITPAQVSKIIALYSTIDQSNLGLDENTIQEMQTTVTQIIHAAWPVNFNLSLPQFTPHIQGVHNLLQFSLSVHRPEPAVMLFCSSISTALGSTSTSISEEPMTLSDAYMGYGRSKLVGEHIVSVARRAGARCYSLRIGQVSGHSKKGMWNDSEALPLMIRSSLTLKVLPELDQTCSWIPVDGLASTIVEIGRAYLSSATIPVCVVDQGNTQGEGDTDKESDSDISADTRMTDDSIYNVCNHREFSWSALLESLSTSGFEFEIVPFEKWIAMLRESEARGEEHVNPAVKLIGHYEAMHGKGSSSLSLKKFYTDRAERDSETLREGRLRIIEDGILNCYARDWLCRWMTS</sequence>
<dbReference type="Proteomes" id="UP001213681">
    <property type="component" value="Unassembled WGS sequence"/>
</dbReference>
<accession>A0AAD6BU59</accession>
<dbReference type="Gene3D" id="1.10.1200.10">
    <property type="entry name" value="ACP-like"/>
    <property type="match status" value="1"/>
</dbReference>
<dbReference type="GeneID" id="81604927"/>
<feature type="domain" description="Carrier" evidence="4">
    <location>
        <begin position="556"/>
        <end position="634"/>
    </location>
</feature>
<keyword evidence="2" id="KW-0597">Phosphoprotein</keyword>
<feature type="region of interest" description="Disordered" evidence="3">
    <location>
        <begin position="931"/>
        <end position="950"/>
    </location>
</feature>
<dbReference type="SUPFAM" id="SSF51735">
    <property type="entry name" value="NAD(P)-binding Rossmann-fold domains"/>
    <property type="match status" value="1"/>
</dbReference>
<keyword evidence="1" id="KW-0596">Phosphopantetheine</keyword>
<evidence type="ECO:0000256" key="2">
    <source>
        <dbReference type="ARBA" id="ARBA00022553"/>
    </source>
</evidence>
<evidence type="ECO:0000313" key="5">
    <source>
        <dbReference type="EMBL" id="KAJ5432146.1"/>
    </source>
</evidence>
<evidence type="ECO:0000256" key="3">
    <source>
        <dbReference type="SAM" id="MobiDB-lite"/>
    </source>
</evidence>
<keyword evidence="6" id="KW-1185">Reference proteome</keyword>
<dbReference type="EMBL" id="JAPVEA010000009">
    <property type="protein sequence ID" value="KAJ5432146.1"/>
    <property type="molecule type" value="Genomic_DNA"/>
</dbReference>
<dbReference type="InterPro" id="IPR036291">
    <property type="entry name" value="NAD(P)-bd_dom_sf"/>
</dbReference>